<sequence length="122" mass="14732">MEPSDIVPIYFNWNNSWSDYRSDAERNWKGSPKITQAPRDDGFDEVYEEDDWKWTMRIKGRRPITIRLYKDNQVIKEQAYDTDMTMFQCTIKWVTLDDEGEYKLKISNMYGTVTTYRTLYVL</sequence>
<reference evidence="2 3" key="1">
    <citation type="journal article" date="2017" name="PLoS Biol.">
        <title>The sea cucumber genome provides insights into morphological evolution and visceral regeneration.</title>
        <authorList>
            <person name="Zhang X."/>
            <person name="Sun L."/>
            <person name="Yuan J."/>
            <person name="Sun Y."/>
            <person name="Gao Y."/>
            <person name="Zhang L."/>
            <person name="Li S."/>
            <person name="Dai H."/>
            <person name="Hamel J.F."/>
            <person name="Liu C."/>
            <person name="Yu Y."/>
            <person name="Liu S."/>
            <person name="Lin W."/>
            <person name="Guo K."/>
            <person name="Jin S."/>
            <person name="Xu P."/>
            <person name="Storey K.B."/>
            <person name="Huan P."/>
            <person name="Zhang T."/>
            <person name="Zhou Y."/>
            <person name="Zhang J."/>
            <person name="Lin C."/>
            <person name="Li X."/>
            <person name="Xing L."/>
            <person name="Huo D."/>
            <person name="Sun M."/>
            <person name="Wang L."/>
            <person name="Mercier A."/>
            <person name="Li F."/>
            <person name="Yang H."/>
            <person name="Xiang J."/>
        </authorList>
    </citation>
    <scope>NUCLEOTIDE SEQUENCE [LARGE SCALE GENOMIC DNA]</scope>
    <source>
        <strain evidence="2">Shaxun</strain>
        <tissue evidence="2">Muscle</tissue>
    </source>
</reference>
<accession>A0A2G8L738</accession>
<dbReference type="Pfam" id="PF07679">
    <property type="entry name" value="I-set"/>
    <property type="match status" value="1"/>
</dbReference>
<dbReference type="InterPro" id="IPR013783">
    <property type="entry name" value="Ig-like_fold"/>
</dbReference>
<comment type="caution">
    <text evidence="2">The sequence shown here is derived from an EMBL/GenBank/DDBJ whole genome shotgun (WGS) entry which is preliminary data.</text>
</comment>
<dbReference type="InterPro" id="IPR013098">
    <property type="entry name" value="Ig_I-set"/>
</dbReference>
<dbReference type="AlphaFoldDB" id="A0A2G8L738"/>
<evidence type="ECO:0000259" key="1">
    <source>
        <dbReference type="Pfam" id="PF07679"/>
    </source>
</evidence>
<evidence type="ECO:0000313" key="2">
    <source>
        <dbReference type="EMBL" id="PIK56073.1"/>
    </source>
</evidence>
<keyword evidence="3" id="KW-1185">Reference proteome</keyword>
<dbReference type="InterPro" id="IPR036179">
    <property type="entry name" value="Ig-like_dom_sf"/>
</dbReference>
<dbReference type="SUPFAM" id="SSF48726">
    <property type="entry name" value="Immunoglobulin"/>
    <property type="match status" value="1"/>
</dbReference>
<organism evidence="2 3">
    <name type="scientific">Stichopus japonicus</name>
    <name type="common">Sea cucumber</name>
    <dbReference type="NCBI Taxonomy" id="307972"/>
    <lineage>
        <taxon>Eukaryota</taxon>
        <taxon>Metazoa</taxon>
        <taxon>Echinodermata</taxon>
        <taxon>Eleutherozoa</taxon>
        <taxon>Echinozoa</taxon>
        <taxon>Holothuroidea</taxon>
        <taxon>Aspidochirotacea</taxon>
        <taxon>Aspidochirotida</taxon>
        <taxon>Stichopodidae</taxon>
        <taxon>Apostichopus</taxon>
    </lineage>
</organism>
<evidence type="ECO:0000313" key="3">
    <source>
        <dbReference type="Proteomes" id="UP000230750"/>
    </source>
</evidence>
<feature type="domain" description="Immunoglobulin I-set" evidence="1">
    <location>
        <begin position="33"/>
        <end position="121"/>
    </location>
</feature>
<proteinExistence type="predicted"/>
<name>A0A2G8L738_STIJA</name>
<dbReference type="Gene3D" id="2.60.40.10">
    <property type="entry name" value="Immunoglobulins"/>
    <property type="match status" value="1"/>
</dbReference>
<dbReference type="Proteomes" id="UP000230750">
    <property type="component" value="Unassembled WGS sequence"/>
</dbReference>
<gene>
    <name evidence="2" type="ORF">BSL78_06969</name>
</gene>
<dbReference type="EMBL" id="MRZV01000188">
    <property type="protein sequence ID" value="PIK56073.1"/>
    <property type="molecule type" value="Genomic_DNA"/>
</dbReference>
<dbReference type="OrthoDB" id="10479771at2759"/>
<protein>
    <recommendedName>
        <fullName evidence="1">Immunoglobulin I-set domain-containing protein</fullName>
    </recommendedName>
</protein>